<dbReference type="EMBL" id="JAWDJO010000095">
    <property type="protein sequence ID" value="KAL1894135.1"/>
    <property type="molecule type" value="Genomic_DNA"/>
</dbReference>
<reference evidence="2 3" key="1">
    <citation type="journal article" date="2024" name="IMA Fungus">
        <title>IMA Genome - F19 : A genome assembly and annotation guide to empower mycologists, including annotated draft genome sequences of Ceratocystis pirilliformis, Diaporthe australafricana, Fusarium ophioides, Paecilomyces lecythidis, and Sporothrix stenoceras.</title>
        <authorList>
            <person name="Aylward J."/>
            <person name="Wilson A.M."/>
            <person name="Visagie C.M."/>
            <person name="Spraker J."/>
            <person name="Barnes I."/>
            <person name="Buitendag C."/>
            <person name="Ceriani C."/>
            <person name="Del Mar Angel L."/>
            <person name="du Plessis D."/>
            <person name="Fuchs T."/>
            <person name="Gasser K."/>
            <person name="Kramer D."/>
            <person name="Li W."/>
            <person name="Munsamy K."/>
            <person name="Piso A."/>
            <person name="Price J.L."/>
            <person name="Sonnekus B."/>
            <person name="Thomas C."/>
            <person name="van der Nest A."/>
            <person name="van Dijk A."/>
            <person name="van Heerden A."/>
            <person name="van Vuuren N."/>
            <person name="Yilmaz N."/>
            <person name="Duong T.A."/>
            <person name="van der Merwe N.A."/>
            <person name="Wingfield M.J."/>
            <person name="Wingfield B.D."/>
        </authorList>
    </citation>
    <scope>NUCLEOTIDE SEQUENCE [LARGE SCALE GENOMIC DNA]</scope>
    <source>
        <strain evidence="2 3">CMW 12675</strain>
    </source>
</reference>
<evidence type="ECO:0000256" key="1">
    <source>
        <dbReference type="SAM" id="Phobius"/>
    </source>
</evidence>
<evidence type="ECO:0000313" key="3">
    <source>
        <dbReference type="Proteomes" id="UP001583280"/>
    </source>
</evidence>
<dbReference type="Pfam" id="PF12716">
    <property type="entry name" value="Apq12"/>
    <property type="match status" value="1"/>
</dbReference>
<accession>A0ABR3Z252</accession>
<sequence>MESPLPISLQGLVPDDIVALLQTHIFSPSSPVQQLRRSATILVQSASAYATPLLDTESTSSLVPLLSLGVSFGIAVLVLIWMYRMIAFWTRLALRAVFWGVVFAIAASVYQRGLGNCTADFFGAIGKVVAYGSFVKDIWMSEYERWEAQAEATRAARR</sequence>
<feature type="transmembrane region" description="Helical" evidence="1">
    <location>
        <begin position="92"/>
        <end position="110"/>
    </location>
</feature>
<dbReference type="InterPro" id="IPR024316">
    <property type="entry name" value="APQ12"/>
</dbReference>
<name>A0ABR3Z252_9PEZI</name>
<comment type="caution">
    <text evidence="2">The sequence shown here is derived from an EMBL/GenBank/DDBJ whole genome shotgun (WGS) entry which is preliminary data.</text>
</comment>
<evidence type="ECO:0000313" key="2">
    <source>
        <dbReference type="EMBL" id="KAL1894135.1"/>
    </source>
</evidence>
<organism evidence="2 3">
    <name type="scientific">Ceratocystis pirilliformis</name>
    <dbReference type="NCBI Taxonomy" id="259994"/>
    <lineage>
        <taxon>Eukaryota</taxon>
        <taxon>Fungi</taxon>
        <taxon>Dikarya</taxon>
        <taxon>Ascomycota</taxon>
        <taxon>Pezizomycotina</taxon>
        <taxon>Sordariomycetes</taxon>
        <taxon>Hypocreomycetidae</taxon>
        <taxon>Microascales</taxon>
        <taxon>Ceratocystidaceae</taxon>
        <taxon>Ceratocystis</taxon>
    </lineage>
</organism>
<keyword evidence="1" id="KW-1133">Transmembrane helix</keyword>
<keyword evidence="3" id="KW-1185">Reference proteome</keyword>
<keyword evidence="1" id="KW-0472">Membrane</keyword>
<keyword evidence="1" id="KW-0812">Transmembrane</keyword>
<protein>
    <submittedName>
        <fullName evidence="2">Uncharacterized protein</fullName>
    </submittedName>
</protein>
<dbReference type="Proteomes" id="UP001583280">
    <property type="component" value="Unassembled WGS sequence"/>
</dbReference>
<proteinExistence type="predicted"/>
<gene>
    <name evidence="2" type="ORF">Cpir12675_003777</name>
</gene>
<feature type="transmembrane region" description="Helical" evidence="1">
    <location>
        <begin position="62"/>
        <end position="83"/>
    </location>
</feature>